<sequence>MNGDIEALLRSGLAEQAERAPATVDDPALADLAIAGAHRIRRRRRAAAGATGAGLLVLGAGAFVLQPLLATEDQGQLAADTSTSEVRNELGMEFLIQDDEGYQVINDDGDRVALVDYAPQDVYRLADAYLVVSAEEQTTELIGLDGAAGRGMSWPSEMTYNVVNSEATQFAMVTSNADYTEESYAINDAVIADRTTTIEFTTNFELTLADWSASTTVFTADLWSTTAGQEKRWFFDEQYSWNLESVGYAGYQSAVILDQQDPSFVCVADLEPGSGLAQVGEDCGRVDSPFVQEALGAAAVDEAAADLVDTAVAEFSGEGTQIYADSEPADLGDYEDQYYQAEYSQLDPSGRWELSYSRGDSTWILVDYTGDDPAVSILTPPEGAVMPVLDCRPPE</sequence>
<dbReference type="EMBL" id="FNGF01000003">
    <property type="protein sequence ID" value="SDL01864.1"/>
    <property type="molecule type" value="Genomic_DNA"/>
</dbReference>
<keyword evidence="1" id="KW-1133">Transmembrane helix</keyword>
<protein>
    <submittedName>
        <fullName evidence="2">Uncharacterized protein</fullName>
    </submittedName>
</protein>
<accession>A0A1G9GMH7</accession>
<keyword evidence="1" id="KW-0472">Membrane</keyword>
<keyword evidence="1" id="KW-0812">Transmembrane</keyword>
<keyword evidence="3" id="KW-1185">Reference proteome</keyword>
<reference evidence="3" key="1">
    <citation type="submission" date="2016-10" db="EMBL/GenBank/DDBJ databases">
        <authorList>
            <person name="Varghese N."/>
            <person name="Submissions S."/>
        </authorList>
    </citation>
    <scope>NUCLEOTIDE SEQUENCE [LARGE SCALE GENOMIC DNA]</scope>
    <source>
        <strain evidence="3">CGMCC 4.3147</strain>
    </source>
</reference>
<dbReference type="RefSeq" id="WP_091048171.1">
    <property type="nucleotide sequence ID" value="NZ_FNGF01000003.1"/>
</dbReference>
<name>A0A1G9GMH7_9ACTN</name>
<organism evidence="2 3">
    <name type="scientific">Glycomyces sambucus</name>
    <dbReference type="NCBI Taxonomy" id="380244"/>
    <lineage>
        <taxon>Bacteria</taxon>
        <taxon>Bacillati</taxon>
        <taxon>Actinomycetota</taxon>
        <taxon>Actinomycetes</taxon>
        <taxon>Glycomycetales</taxon>
        <taxon>Glycomycetaceae</taxon>
        <taxon>Glycomyces</taxon>
    </lineage>
</organism>
<evidence type="ECO:0000313" key="3">
    <source>
        <dbReference type="Proteomes" id="UP000198662"/>
    </source>
</evidence>
<evidence type="ECO:0000313" key="2">
    <source>
        <dbReference type="EMBL" id="SDL01864.1"/>
    </source>
</evidence>
<gene>
    <name evidence="2" type="ORF">SAMN05216298_2298</name>
</gene>
<proteinExistence type="predicted"/>
<dbReference type="Proteomes" id="UP000198662">
    <property type="component" value="Unassembled WGS sequence"/>
</dbReference>
<feature type="transmembrane region" description="Helical" evidence="1">
    <location>
        <begin position="46"/>
        <end position="65"/>
    </location>
</feature>
<dbReference type="AlphaFoldDB" id="A0A1G9GMH7"/>
<dbReference type="STRING" id="380244.SAMN05216298_2298"/>
<evidence type="ECO:0000256" key="1">
    <source>
        <dbReference type="SAM" id="Phobius"/>
    </source>
</evidence>